<dbReference type="RefSeq" id="WP_246611271.1">
    <property type="nucleotide sequence ID" value="NZ_JBHSCO010000005.1"/>
</dbReference>
<keyword evidence="1" id="KW-0472">Membrane</keyword>
<dbReference type="EMBL" id="JBHSCO010000005">
    <property type="protein sequence ID" value="MFC4392938.1"/>
    <property type="molecule type" value="Genomic_DNA"/>
</dbReference>
<dbReference type="InterPro" id="IPR025698">
    <property type="entry name" value="2TM_dom"/>
</dbReference>
<feature type="domain" description="2TM" evidence="2">
    <location>
        <begin position="21"/>
        <end position="103"/>
    </location>
</feature>
<comment type="caution">
    <text evidence="3">The sequence shown here is derived from an EMBL/GenBank/DDBJ whole genome shotgun (WGS) entry which is preliminary data.</text>
</comment>
<organism evidence="3 4">
    <name type="scientific">Flavobacterium quisquiliarum</name>
    <dbReference type="NCBI Taxonomy" id="1834436"/>
    <lineage>
        <taxon>Bacteria</taxon>
        <taxon>Pseudomonadati</taxon>
        <taxon>Bacteroidota</taxon>
        <taxon>Flavobacteriia</taxon>
        <taxon>Flavobacteriales</taxon>
        <taxon>Flavobacteriaceae</taxon>
        <taxon>Flavobacterium</taxon>
    </lineage>
</organism>
<feature type="transmembrane region" description="Helical" evidence="1">
    <location>
        <begin position="68"/>
        <end position="90"/>
    </location>
</feature>
<dbReference type="Pfam" id="PF13239">
    <property type="entry name" value="2TM"/>
    <property type="match status" value="1"/>
</dbReference>
<keyword evidence="1" id="KW-1133">Transmembrane helix</keyword>
<evidence type="ECO:0000256" key="1">
    <source>
        <dbReference type="SAM" id="Phobius"/>
    </source>
</evidence>
<evidence type="ECO:0000259" key="2">
    <source>
        <dbReference type="Pfam" id="PF13239"/>
    </source>
</evidence>
<evidence type="ECO:0000313" key="3">
    <source>
        <dbReference type="EMBL" id="MFC4392938.1"/>
    </source>
</evidence>
<proteinExistence type="predicted"/>
<name>A0ABV8WCY5_9FLAO</name>
<accession>A0ABV8WCY5</accession>
<protein>
    <submittedName>
        <fullName evidence="3">2TM domain-containing protein</fullName>
    </submittedName>
</protein>
<keyword evidence="4" id="KW-1185">Reference proteome</keyword>
<reference evidence="4" key="1">
    <citation type="journal article" date="2019" name="Int. J. Syst. Evol. Microbiol.">
        <title>The Global Catalogue of Microorganisms (GCM) 10K type strain sequencing project: providing services to taxonomists for standard genome sequencing and annotation.</title>
        <authorList>
            <consortium name="The Broad Institute Genomics Platform"/>
            <consortium name="The Broad Institute Genome Sequencing Center for Infectious Disease"/>
            <person name="Wu L."/>
            <person name="Ma J."/>
        </authorList>
    </citation>
    <scope>NUCLEOTIDE SEQUENCE [LARGE SCALE GENOMIC DNA]</scope>
    <source>
        <strain evidence="4">CGMCC 1.15345</strain>
    </source>
</reference>
<sequence>MGVIMEANFNTDQEQQELQQLASKKVLKLKSFYKHTFLYMIGMTLFLLKEYTELPLNVFPIQFLNGVVMIIWSAVYIGSAIDVFASFRIFDEEWEARKVKSILEKRKTTQKWE</sequence>
<keyword evidence="1" id="KW-0812">Transmembrane</keyword>
<feature type="transmembrane region" description="Helical" evidence="1">
    <location>
        <begin position="32"/>
        <end position="48"/>
    </location>
</feature>
<evidence type="ECO:0000313" key="4">
    <source>
        <dbReference type="Proteomes" id="UP001595719"/>
    </source>
</evidence>
<gene>
    <name evidence="3" type="ORF">ACFOY0_18230</name>
</gene>
<dbReference type="Proteomes" id="UP001595719">
    <property type="component" value="Unassembled WGS sequence"/>
</dbReference>